<dbReference type="Proteomes" id="UP000275267">
    <property type="component" value="Unassembled WGS sequence"/>
</dbReference>
<organism evidence="5 6">
    <name type="scientific">Panicum miliaceum</name>
    <name type="common">Proso millet</name>
    <name type="synonym">Broomcorn millet</name>
    <dbReference type="NCBI Taxonomy" id="4540"/>
    <lineage>
        <taxon>Eukaryota</taxon>
        <taxon>Viridiplantae</taxon>
        <taxon>Streptophyta</taxon>
        <taxon>Embryophyta</taxon>
        <taxon>Tracheophyta</taxon>
        <taxon>Spermatophyta</taxon>
        <taxon>Magnoliopsida</taxon>
        <taxon>Liliopsida</taxon>
        <taxon>Poales</taxon>
        <taxon>Poaceae</taxon>
        <taxon>PACMAD clade</taxon>
        <taxon>Panicoideae</taxon>
        <taxon>Panicodae</taxon>
        <taxon>Paniceae</taxon>
        <taxon>Panicinae</taxon>
        <taxon>Panicum</taxon>
        <taxon>Panicum sect. Panicum</taxon>
    </lineage>
</organism>
<keyword evidence="1 5" id="KW-0489">Methyltransferase</keyword>
<dbReference type="PROSITE" id="PS51683">
    <property type="entry name" value="SAM_OMT_II"/>
    <property type="match status" value="1"/>
</dbReference>
<accession>A0A3L6Q3N5</accession>
<name>A0A3L6Q3N5_PANMI</name>
<feature type="domain" description="O-methyltransferase C-terminal" evidence="4">
    <location>
        <begin position="45"/>
        <end position="124"/>
    </location>
</feature>
<keyword evidence="3" id="KW-0949">S-adenosyl-L-methionine</keyword>
<evidence type="ECO:0000256" key="2">
    <source>
        <dbReference type="ARBA" id="ARBA00022679"/>
    </source>
</evidence>
<dbReference type="EMBL" id="PQIB02000014">
    <property type="protein sequence ID" value="RLM70103.1"/>
    <property type="molecule type" value="Genomic_DNA"/>
</dbReference>
<gene>
    <name evidence="5" type="ORF">C2845_PM17G13580</name>
</gene>
<dbReference type="STRING" id="4540.A0A3L6Q3N5"/>
<dbReference type="InterPro" id="IPR001077">
    <property type="entry name" value="COMT_C"/>
</dbReference>
<sequence length="142" mass="16298">MAMFAVDEDTFSSCGPVVANRHRSRQPMGECRPAYDYFGKNFALWMLHMQSDEECFRILMNCHRALPDNGKVIVIQSILPETLDWTPASRDSFAMDIIILVMFKGRKEMTEQECAKLARDAGFAGFKSTYIFCNIYALEFTK</sequence>
<dbReference type="OrthoDB" id="665695at2759"/>
<keyword evidence="6" id="KW-1185">Reference proteome</keyword>
<protein>
    <submittedName>
        <fullName evidence="5">Inactive methyltransferase</fullName>
    </submittedName>
</protein>
<proteinExistence type="predicted"/>
<dbReference type="InterPro" id="IPR016461">
    <property type="entry name" value="COMT-like"/>
</dbReference>
<dbReference type="AlphaFoldDB" id="A0A3L6Q3N5"/>
<evidence type="ECO:0000313" key="5">
    <source>
        <dbReference type="EMBL" id="RLM70103.1"/>
    </source>
</evidence>
<evidence type="ECO:0000259" key="4">
    <source>
        <dbReference type="Pfam" id="PF00891"/>
    </source>
</evidence>
<comment type="caution">
    <text evidence="5">The sequence shown here is derived from an EMBL/GenBank/DDBJ whole genome shotgun (WGS) entry which is preliminary data.</text>
</comment>
<dbReference type="PANTHER" id="PTHR11746">
    <property type="entry name" value="O-METHYLTRANSFERASE"/>
    <property type="match status" value="1"/>
</dbReference>
<reference evidence="6" key="1">
    <citation type="journal article" date="2019" name="Nat. Commun.">
        <title>The genome of broomcorn millet.</title>
        <authorList>
            <person name="Zou C."/>
            <person name="Miki D."/>
            <person name="Li D."/>
            <person name="Tang Q."/>
            <person name="Xiao L."/>
            <person name="Rajput S."/>
            <person name="Deng P."/>
            <person name="Jia W."/>
            <person name="Huang R."/>
            <person name="Zhang M."/>
            <person name="Sun Y."/>
            <person name="Hu J."/>
            <person name="Fu X."/>
            <person name="Schnable P.S."/>
            <person name="Li F."/>
            <person name="Zhang H."/>
            <person name="Feng B."/>
            <person name="Zhu X."/>
            <person name="Liu R."/>
            <person name="Schnable J.C."/>
            <person name="Zhu J.-K."/>
            <person name="Zhang H."/>
        </authorList>
    </citation>
    <scope>NUCLEOTIDE SEQUENCE [LARGE SCALE GENOMIC DNA]</scope>
</reference>
<dbReference type="GO" id="GO:0032259">
    <property type="term" value="P:methylation"/>
    <property type="evidence" value="ECO:0007669"/>
    <property type="project" value="UniProtKB-KW"/>
</dbReference>
<dbReference type="InterPro" id="IPR029063">
    <property type="entry name" value="SAM-dependent_MTases_sf"/>
</dbReference>
<evidence type="ECO:0000256" key="1">
    <source>
        <dbReference type="ARBA" id="ARBA00022603"/>
    </source>
</evidence>
<dbReference type="GO" id="GO:0008171">
    <property type="term" value="F:O-methyltransferase activity"/>
    <property type="evidence" value="ECO:0007669"/>
    <property type="project" value="InterPro"/>
</dbReference>
<keyword evidence="2" id="KW-0808">Transferase</keyword>
<dbReference type="SUPFAM" id="SSF53335">
    <property type="entry name" value="S-adenosyl-L-methionine-dependent methyltransferases"/>
    <property type="match status" value="1"/>
</dbReference>
<dbReference type="Pfam" id="PF00891">
    <property type="entry name" value="Methyltransf_2"/>
    <property type="match status" value="1"/>
</dbReference>
<evidence type="ECO:0000256" key="3">
    <source>
        <dbReference type="ARBA" id="ARBA00022691"/>
    </source>
</evidence>
<evidence type="ECO:0000313" key="6">
    <source>
        <dbReference type="Proteomes" id="UP000275267"/>
    </source>
</evidence>
<dbReference type="Gene3D" id="3.40.50.150">
    <property type="entry name" value="Vaccinia Virus protein VP39"/>
    <property type="match status" value="1"/>
</dbReference>